<dbReference type="PROSITE" id="PS50023">
    <property type="entry name" value="LIM_DOMAIN_2"/>
    <property type="match status" value="1"/>
</dbReference>
<evidence type="ECO:0000256" key="8">
    <source>
        <dbReference type="SAM" id="MobiDB-lite"/>
    </source>
</evidence>
<accession>A0ABY7EAK1</accession>
<dbReference type="Pfam" id="PF00412">
    <property type="entry name" value="LIM"/>
    <property type="match status" value="1"/>
</dbReference>
<evidence type="ECO:0000256" key="5">
    <source>
        <dbReference type="ARBA" id="ARBA00023038"/>
    </source>
</evidence>
<protein>
    <submittedName>
        <fullName evidence="11">LASP1-like protein</fullName>
    </submittedName>
</protein>
<dbReference type="InterPro" id="IPR051759">
    <property type="entry name" value="LIM-SH3_domain_protein"/>
</dbReference>
<feature type="domain" description="LIM zinc-binding" evidence="10">
    <location>
        <begin position="4"/>
        <end position="64"/>
    </location>
</feature>
<feature type="domain" description="SH3" evidence="9">
    <location>
        <begin position="203"/>
        <end position="263"/>
    </location>
</feature>
<reference evidence="11" key="1">
    <citation type="submission" date="2022-11" db="EMBL/GenBank/DDBJ databases">
        <title>Centuries of genome instability and evolution in soft-shell clam transmissible cancer (bioRxiv).</title>
        <authorList>
            <person name="Hart S.F.M."/>
            <person name="Yonemitsu M.A."/>
            <person name="Giersch R.M."/>
            <person name="Beal B.F."/>
            <person name="Arriagada G."/>
            <person name="Davis B.W."/>
            <person name="Ostrander E.A."/>
            <person name="Goff S.P."/>
            <person name="Metzger M.J."/>
        </authorList>
    </citation>
    <scope>NUCLEOTIDE SEQUENCE</scope>
    <source>
        <strain evidence="11">MELC-2E11</strain>
        <tissue evidence="11">Siphon/mantle</tissue>
    </source>
</reference>
<keyword evidence="1 7" id="KW-0728">SH3 domain</keyword>
<proteinExistence type="predicted"/>
<evidence type="ECO:0000256" key="3">
    <source>
        <dbReference type="ARBA" id="ARBA00022737"/>
    </source>
</evidence>
<evidence type="ECO:0000256" key="4">
    <source>
        <dbReference type="ARBA" id="ARBA00022833"/>
    </source>
</evidence>
<dbReference type="Gene3D" id="2.30.30.40">
    <property type="entry name" value="SH3 Domains"/>
    <property type="match status" value="1"/>
</dbReference>
<dbReference type="SUPFAM" id="SSF57716">
    <property type="entry name" value="Glucocorticoid receptor-like (DNA-binding domain)"/>
    <property type="match status" value="2"/>
</dbReference>
<feature type="compositionally biased region" description="Polar residues" evidence="8">
    <location>
        <begin position="187"/>
        <end position="196"/>
    </location>
</feature>
<keyword evidence="3" id="KW-0677">Repeat</keyword>
<dbReference type="PROSITE" id="PS00478">
    <property type="entry name" value="LIM_DOMAIN_1"/>
    <property type="match status" value="1"/>
</dbReference>
<evidence type="ECO:0000259" key="10">
    <source>
        <dbReference type="PROSITE" id="PS50023"/>
    </source>
</evidence>
<evidence type="ECO:0000256" key="6">
    <source>
        <dbReference type="PROSITE-ProRule" id="PRU00125"/>
    </source>
</evidence>
<keyword evidence="4 6" id="KW-0862">Zinc</keyword>
<evidence type="ECO:0000313" key="11">
    <source>
        <dbReference type="EMBL" id="WAR06194.1"/>
    </source>
</evidence>
<name>A0ABY7EAK1_MYAAR</name>
<gene>
    <name evidence="11" type="ORF">MAR_021563</name>
</gene>
<dbReference type="CDD" id="cd11789">
    <property type="entry name" value="SH3_Nebulin_family_C"/>
    <property type="match status" value="1"/>
</dbReference>
<dbReference type="Gene3D" id="2.10.110.10">
    <property type="entry name" value="Cysteine Rich Protein"/>
    <property type="match status" value="1"/>
</dbReference>
<dbReference type="InterPro" id="IPR001781">
    <property type="entry name" value="Znf_LIM"/>
</dbReference>
<evidence type="ECO:0000256" key="2">
    <source>
        <dbReference type="ARBA" id="ARBA00022723"/>
    </source>
</evidence>
<feature type="compositionally biased region" description="Polar residues" evidence="8">
    <location>
        <begin position="142"/>
        <end position="155"/>
    </location>
</feature>
<dbReference type="PANTHER" id="PTHR46218:SF4">
    <property type="entry name" value="LIM AND SH3 DOMAIN PROTEIN LASP"/>
    <property type="match status" value="1"/>
</dbReference>
<dbReference type="InterPro" id="IPR001452">
    <property type="entry name" value="SH3_domain"/>
</dbReference>
<evidence type="ECO:0000256" key="7">
    <source>
        <dbReference type="PROSITE-ProRule" id="PRU00192"/>
    </source>
</evidence>
<keyword evidence="12" id="KW-1185">Reference proteome</keyword>
<dbReference type="EMBL" id="CP111016">
    <property type="protein sequence ID" value="WAR06194.1"/>
    <property type="molecule type" value="Genomic_DNA"/>
</dbReference>
<dbReference type="SMART" id="SM00132">
    <property type="entry name" value="LIM"/>
    <property type="match status" value="1"/>
</dbReference>
<feature type="region of interest" description="Disordered" evidence="8">
    <location>
        <begin position="109"/>
        <end position="196"/>
    </location>
</feature>
<dbReference type="PANTHER" id="PTHR46218">
    <property type="entry name" value="LASP"/>
    <property type="match status" value="1"/>
</dbReference>
<dbReference type="SMART" id="SM00326">
    <property type="entry name" value="SH3"/>
    <property type="match status" value="1"/>
</dbReference>
<keyword evidence="5 6" id="KW-0440">LIM domain</keyword>
<evidence type="ECO:0000256" key="1">
    <source>
        <dbReference type="ARBA" id="ARBA00022443"/>
    </source>
</evidence>
<sequence length="263" mass="29872">MPPKQCGRCSKTVYPTEELKCLDKVWHKGCFKCQVCNMTLNMKNYKGYDKLPYCNAHYPQLGHTAIQYHADFEQQKGKKIQIAEDPEMLRVRKNMDVISNVTYHGDREKRVQMEANRPAEQVEAPRNVRRDPGRIADMEPPQETNSPYSNRNSAGARQVYDSNVGRVEQPARKNIGSISDYDPMNDGSITGQQSQPKSKLLDSNLMVCIAMYDYDAADADEVSFREGDVLIFCQPIDAGWMEGTVEKTGKRGMLPSNYVEKSN</sequence>
<dbReference type="SUPFAM" id="SSF50044">
    <property type="entry name" value="SH3-domain"/>
    <property type="match status" value="1"/>
</dbReference>
<dbReference type="InterPro" id="IPR036028">
    <property type="entry name" value="SH3-like_dom_sf"/>
</dbReference>
<dbReference type="CDD" id="cd09447">
    <property type="entry name" value="LIM_LASP"/>
    <property type="match status" value="1"/>
</dbReference>
<dbReference type="Proteomes" id="UP001164746">
    <property type="component" value="Chromosome 5"/>
</dbReference>
<organism evidence="11 12">
    <name type="scientific">Mya arenaria</name>
    <name type="common">Soft-shell clam</name>
    <dbReference type="NCBI Taxonomy" id="6604"/>
    <lineage>
        <taxon>Eukaryota</taxon>
        <taxon>Metazoa</taxon>
        <taxon>Spiralia</taxon>
        <taxon>Lophotrochozoa</taxon>
        <taxon>Mollusca</taxon>
        <taxon>Bivalvia</taxon>
        <taxon>Autobranchia</taxon>
        <taxon>Heteroconchia</taxon>
        <taxon>Euheterodonta</taxon>
        <taxon>Imparidentia</taxon>
        <taxon>Neoheterodontei</taxon>
        <taxon>Myida</taxon>
        <taxon>Myoidea</taxon>
        <taxon>Myidae</taxon>
        <taxon>Mya</taxon>
    </lineage>
</organism>
<dbReference type="Pfam" id="PF14604">
    <property type="entry name" value="SH3_9"/>
    <property type="match status" value="1"/>
</dbReference>
<keyword evidence="2 6" id="KW-0479">Metal-binding</keyword>
<dbReference type="PRINTS" id="PR00452">
    <property type="entry name" value="SH3DOMAIN"/>
</dbReference>
<evidence type="ECO:0000259" key="9">
    <source>
        <dbReference type="PROSITE" id="PS50002"/>
    </source>
</evidence>
<evidence type="ECO:0000313" key="12">
    <source>
        <dbReference type="Proteomes" id="UP001164746"/>
    </source>
</evidence>
<dbReference type="PROSITE" id="PS50002">
    <property type="entry name" value="SH3"/>
    <property type="match status" value="1"/>
</dbReference>
<feature type="compositionally biased region" description="Basic and acidic residues" evidence="8">
    <location>
        <begin position="126"/>
        <end position="137"/>
    </location>
</feature>